<comment type="subcellular location">
    <subcellularLocation>
        <location evidence="1 8">Cell membrane</location>
        <topology evidence="1 8">Multi-pass membrane protein</topology>
    </subcellularLocation>
</comment>
<keyword evidence="5" id="KW-0029">Amino-acid transport</keyword>
<dbReference type="GO" id="GO:0043190">
    <property type="term" value="C:ATP-binding cassette (ABC) transporter complex"/>
    <property type="evidence" value="ECO:0007669"/>
    <property type="project" value="InterPro"/>
</dbReference>
<gene>
    <name evidence="10" type="ORF">BS297_27340</name>
</gene>
<dbReference type="EMBL" id="MRBO01000731">
    <property type="protein sequence ID" value="KAB2582131.1"/>
    <property type="molecule type" value="Genomic_DNA"/>
</dbReference>
<comment type="similarity">
    <text evidence="8">Belongs to the binding-protein-dependent transport system permease family.</text>
</comment>
<evidence type="ECO:0000256" key="5">
    <source>
        <dbReference type="ARBA" id="ARBA00022970"/>
    </source>
</evidence>
<dbReference type="FunFam" id="1.10.3720.10:FF:000006">
    <property type="entry name" value="Glutamate/aspartate ABC transporter, permease protein GltK"/>
    <property type="match status" value="1"/>
</dbReference>
<dbReference type="InterPro" id="IPR035906">
    <property type="entry name" value="MetI-like_sf"/>
</dbReference>
<name>A0A5N5DXC9_RHOER</name>
<evidence type="ECO:0000256" key="8">
    <source>
        <dbReference type="RuleBase" id="RU363032"/>
    </source>
</evidence>
<evidence type="ECO:0000256" key="1">
    <source>
        <dbReference type="ARBA" id="ARBA00004651"/>
    </source>
</evidence>
<keyword evidence="6 8" id="KW-1133">Transmembrane helix</keyword>
<comment type="caution">
    <text evidence="10">The sequence shown here is derived from an EMBL/GenBank/DDBJ whole genome shotgun (WGS) entry which is preliminary data.</text>
</comment>
<evidence type="ECO:0000313" key="11">
    <source>
        <dbReference type="Proteomes" id="UP000325576"/>
    </source>
</evidence>
<protein>
    <recommendedName>
        <fullName evidence="9">ABC transmembrane type-1 domain-containing protein</fullName>
    </recommendedName>
</protein>
<dbReference type="Pfam" id="PF00528">
    <property type="entry name" value="BPD_transp_1"/>
    <property type="match status" value="1"/>
</dbReference>
<feature type="transmembrane region" description="Helical" evidence="8">
    <location>
        <begin position="30"/>
        <end position="49"/>
    </location>
</feature>
<feature type="transmembrane region" description="Helical" evidence="8">
    <location>
        <begin position="253"/>
        <end position="274"/>
    </location>
</feature>
<keyword evidence="4 8" id="KW-0812">Transmembrane</keyword>
<keyword evidence="7 8" id="KW-0472">Membrane</keyword>
<keyword evidence="2 8" id="KW-0813">Transport</keyword>
<evidence type="ECO:0000256" key="4">
    <source>
        <dbReference type="ARBA" id="ARBA00022692"/>
    </source>
</evidence>
<evidence type="ECO:0000256" key="7">
    <source>
        <dbReference type="ARBA" id="ARBA00023136"/>
    </source>
</evidence>
<evidence type="ECO:0000259" key="9">
    <source>
        <dbReference type="PROSITE" id="PS50928"/>
    </source>
</evidence>
<dbReference type="Proteomes" id="UP000325576">
    <property type="component" value="Unassembled WGS sequence"/>
</dbReference>
<sequence>MTEQEPCLYRAASIVMTNEGVRSPMRVGRWIAAGTSFLIAVSITVWAVGNPSFEWSVVREYLTSPKILDGLWVTLWLTVAVTILSITLGVLQAGMRLSQNPVLNTVAWFYIWIFRSTPLLVQLLFWFNIGYFIPAFTISLPWSTYSVRTVDIISPITAALLGLTMHTVAYAGEIIRGGILSVSHGQTEAGEVLGMSATRIFFRIVLPQSLRSIIPAMGNLLVDTLKNTSIVSVLAVNDLLYSAQTIYNSNYKIVPLLLVATIWYVTVTSLLSIAQKYLERHFSKGTVKLKNSTNIEKSRKIHIPEYFDAHEKSTKDIDSRVQK</sequence>
<evidence type="ECO:0000313" key="10">
    <source>
        <dbReference type="EMBL" id="KAB2582131.1"/>
    </source>
</evidence>
<accession>A0A5N5DXC9</accession>
<evidence type="ECO:0000256" key="2">
    <source>
        <dbReference type="ARBA" id="ARBA00022448"/>
    </source>
</evidence>
<dbReference type="InterPro" id="IPR010065">
    <property type="entry name" value="AA_ABC_transptr_permease_3TM"/>
</dbReference>
<evidence type="ECO:0000256" key="3">
    <source>
        <dbReference type="ARBA" id="ARBA00022475"/>
    </source>
</evidence>
<dbReference type="InterPro" id="IPR000515">
    <property type="entry name" value="MetI-like"/>
</dbReference>
<reference evidence="10 11" key="1">
    <citation type="journal article" date="2017" name="Poromechanics V (2013)">
        <title>Genomic Characterization of the Arsenic-Tolerant Actinobacterium, &lt;i&gt;Rhodococcus erythropolis&lt;/i&gt; S43.</title>
        <authorList>
            <person name="Retamal-Morales G."/>
            <person name="Mehnert M."/>
            <person name="Schwabe R."/>
            <person name="Tischler D."/>
            <person name="Schloemann M."/>
            <person name="Levican G.J."/>
        </authorList>
    </citation>
    <scope>NUCLEOTIDE SEQUENCE [LARGE SCALE GENOMIC DNA]</scope>
    <source>
        <strain evidence="10 11">S43</strain>
    </source>
</reference>
<feature type="transmembrane region" description="Helical" evidence="8">
    <location>
        <begin position="69"/>
        <end position="91"/>
    </location>
</feature>
<dbReference type="AlphaFoldDB" id="A0A5N5DXC9"/>
<dbReference type="GO" id="GO:0006865">
    <property type="term" value="P:amino acid transport"/>
    <property type="evidence" value="ECO:0007669"/>
    <property type="project" value="UniProtKB-KW"/>
</dbReference>
<feature type="transmembrane region" description="Helical" evidence="8">
    <location>
        <begin position="119"/>
        <end position="140"/>
    </location>
</feature>
<dbReference type="Gene3D" id="1.10.3720.10">
    <property type="entry name" value="MetI-like"/>
    <property type="match status" value="1"/>
</dbReference>
<dbReference type="CDD" id="cd06261">
    <property type="entry name" value="TM_PBP2"/>
    <property type="match status" value="1"/>
</dbReference>
<dbReference type="InterPro" id="IPR043429">
    <property type="entry name" value="ArtM/GltK/GlnP/TcyL/YhdX-like"/>
</dbReference>
<dbReference type="SUPFAM" id="SSF161098">
    <property type="entry name" value="MetI-like"/>
    <property type="match status" value="1"/>
</dbReference>
<feature type="domain" description="ABC transmembrane type-1" evidence="9">
    <location>
        <begin position="71"/>
        <end position="275"/>
    </location>
</feature>
<feature type="transmembrane region" description="Helical" evidence="8">
    <location>
        <begin position="152"/>
        <end position="171"/>
    </location>
</feature>
<organism evidence="10 11">
    <name type="scientific">Rhodococcus erythropolis</name>
    <name type="common">Arthrobacter picolinophilus</name>
    <dbReference type="NCBI Taxonomy" id="1833"/>
    <lineage>
        <taxon>Bacteria</taxon>
        <taxon>Bacillati</taxon>
        <taxon>Actinomycetota</taxon>
        <taxon>Actinomycetes</taxon>
        <taxon>Mycobacteriales</taxon>
        <taxon>Nocardiaceae</taxon>
        <taxon>Rhodococcus</taxon>
        <taxon>Rhodococcus erythropolis group</taxon>
    </lineage>
</organism>
<dbReference type="PANTHER" id="PTHR30614">
    <property type="entry name" value="MEMBRANE COMPONENT OF AMINO ACID ABC TRANSPORTER"/>
    <property type="match status" value="1"/>
</dbReference>
<keyword evidence="3" id="KW-1003">Cell membrane</keyword>
<dbReference type="NCBIfam" id="TIGR01726">
    <property type="entry name" value="HEQRo_perm_3TM"/>
    <property type="match status" value="1"/>
</dbReference>
<proteinExistence type="inferred from homology"/>
<dbReference type="GO" id="GO:0022857">
    <property type="term" value="F:transmembrane transporter activity"/>
    <property type="evidence" value="ECO:0007669"/>
    <property type="project" value="InterPro"/>
</dbReference>
<evidence type="ECO:0000256" key="6">
    <source>
        <dbReference type="ARBA" id="ARBA00022989"/>
    </source>
</evidence>
<dbReference type="PANTHER" id="PTHR30614:SF0">
    <property type="entry name" value="L-CYSTINE TRANSPORT SYSTEM PERMEASE PROTEIN TCYL"/>
    <property type="match status" value="1"/>
</dbReference>
<dbReference type="PROSITE" id="PS50928">
    <property type="entry name" value="ABC_TM1"/>
    <property type="match status" value="1"/>
</dbReference>